<keyword evidence="5" id="KW-0547">Nucleotide-binding</keyword>
<dbReference type="STRING" id="1198114.AciX9_2374"/>
<dbReference type="Gene3D" id="1.10.8.60">
    <property type="match status" value="1"/>
</dbReference>
<dbReference type="EMBL" id="CP002480">
    <property type="protein sequence ID" value="ADW69411.1"/>
    <property type="molecule type" value="Genomic_DNA"/>
</dbReference>
<dbReference type="InterPro" id="IPR003593">
    <property type="entry name" value="AAA+_ATPase"/>
</dbReference>
<name>E8X4K1_GRATM</name>
<dbReference type="InterPro" id="IPR008921">
    <property type="entry name" value="DNA_pol3_clamp-load_cplx_C"/>
</dbReference>
<dbReference type="CDD" id="cd18139">
    <property type="entry name" value="HLD_clamp_RarA"/>
    <property type="match status" value="1"/>
</dbReference>
<reference evidence="10" key="1">
    <citation type="submission" date="2011-01" db="EMBL/GenBank/DDBJ databases">
        <title>Complete sequence of chromosome of Acidobacterium sp. MP5ACTX9.</title>
        <authorList>
            <consortium name="US DOE Joint Genome Institute"/>
            <person name="Lucas S."/>
            <person name="Copeland A."/>
            <person name="Lapidus A."/>
            <person name="Cheng J.-F."/>
            <person name="Goodwin L."/>
            <person name="Pitluck S."/>
            <person name="Teshima H."/>
            <person name="Detter J.C."/>
            <person name="Han C."/>
            <person name="Tapia R."/>
            <person name="Land M."/>
            <person name="Hauser L."/>
            <person name="Kyrpides N."/>
            <person name="Ivanova N."/>
            <person name="Ovchinnikova G."/>
            <person name="Pagani I."/>
            <person name="Rawat S.R."/>
            <person name="Mannisto M."/>
            <person name="Haggblom M.M."/>
            <person name="Woyke T."/>
        </authorList>
    </citation>
    <scope>NUCLEOTIDE SEQUENCE [LARGE SCALE GENOMIC DNA]</scope>
    <source>
        <strain evidence="10">MP5ACTX9</strain>
    </source>
</reference>
<dbReference type="Gene3D" id="1.10.3710.10">
    <property type="entry name" value="DNA polymerase III clamp loader subunits, C-terminal domain"/>
    <property type="match status" value="1"/>
</dbReference>
<feature type="region of interest" description="Disordered" evidence="7">
    <location>
        <begin position="1"/>
        <end position="22"/>
    </location>
</feature>
<dbReference type="GO" id="GO:0005524">
    <property type="term" value="F:ATP binding"/>
    <property type="evidence" value="ECO:0007669"/>
    <property type="project" value="UniProtKB-KW"/>
</dbReference>
<dbReference type="InterPro" id="IPR051314">
    <property type="entry name" value="AAA_ATPase_RarA/MGS1/WRNIP1"/>
</dbReference>
<dbReference type="FunFam" id="3.40.50.300:FF:000137">
    <property type="entry name" value="Replication-associated recombination protein A"/>
    <property type="match status" value="1"/>
</dbReference>
<dbReference type="Pfam" id="PF16193">
    <property type="entry name" value="AAA_assoc_2"/>
    <property type="match status" value="1"/>
</dbReference>
<gene>
    <name evidence="9" type="ordered locus">AciX9_2374</name>
</gene>
<comment type="similarity">
    <text evidence="2">Belongs to the AAA ATPase family. RarA/MGS1/WRNIP1 subfamily.</text>
</comment>
<protein>
    <recommendedName>
        <fullName evidence="3">Replication-associated recombination protein A</fullName>
    </recommendedName>
</protein>
<evidence type="ECO:0000256" key="4">
    <source>
        <dbReference type="ARBA" id="ARBA00022705"/>
    </source>
</evidence>
<dbReference type="PANTHER" id="PTHR13779:SF7">
    <property type="entry name" value="ATPASE WRNIP1"/>
    <property type="match status" value="1"/>
</dbReference>
<dbReference type="InterPro" id="IPR003959">
    <property type="entry name" value="ATPase_AAA_core"/>
</dbReference>
<feature type="domain" description="AAA+ ATPase" evidence="8">
    <location>
        <begin position="54"/>
        <end position="170"/>
    </location>
</feature>
<dbReference type="CDD" id="cd00009">
    <property type="entry name" value="AAA"/>
    <property type="match status" value="1"/>
</dbReference>
<dbReference type="GO" id="GO:0000731">
    <property type="term" value="P:DNA synthesis involved in DNA repair"/>
    <property type="evidence" value="ECO:0007669"/>
    <property type="project" value="TreeGrafter"/>
</dbReference>
<dbReference type="GO" id="GO:0016887">
    <property type="term" value="F:ATP hydrolysis activity"/>
    <property type="evidence" value="ECO:0007669"/>
    <property type="project" value="InterPro"/>
</dbReference>
<dbReference type="Gene3D" id="3.40.50.300">
    <property type="entry name" value="P-loop containing nucleotide triphosphate hydrolases"/>
    <property type="match status" value="1"/>
</dbReference>
<dbReference type="HOGENOM" id="CLU_017985_0_3_0"/>
<comment type="function">
    <text evidence="1">DNA-dependent ATPase that plays important roles in cellular responses to stalled DNA replication processes.</text>
</comment>
<accession>E8X4K1</accession>
<keyword evidence="10" id="KW-1185">Reference proteome</keyword>
<keyword evidence="6" id="KW-0067">ATP-binding</keyword>
<evidence type="ECO:0000256" key="1">
    <source>
        <dbReference type="ARBA" id="ARBA00002393"/>
    </source>
</evidence>
<dbReference type="GO" id="GO:0006261">
    <property type="term" value="P:DNA-templated DNA replication"/>
    <property type="evidence" value="ECO:0007669"/>
    <property type="project" value="TreeGrafter"/>
</dbReference>
<dbReference type="PaxDb" id="1198114-AciX9_2374"/>
<dbReference type="InterPro" id="IPR027417">
    <property type="entry name" value="P-loop_NTPase"/>
</dbReference>
<evidence type="ECO:0000256" key="3">
    <source>
        <dbReference type="ARBA" id="ARBA00020776"/>
    </source>
</evidence>
<dbReference type="RefSeq" id="WP_013580727.1">
    <property type="nucleotide sequence ID" value="NC_015064.1"/>
</dbReference>
<dbReference type="eggNOG" id="COG2256">
    <property type="taxonomic scope" value="Bacteria"/>
</dbReference>
<dbReference type="GO" id="GO:0017116">
    <property type="term" value="F:single-stranded DNA helicase activity"/>
    <property type="evidence" value="ECO:0007669"/>
    <property type="project" value="TreeGrafter"/>
</dbReference>
<organism evidence="10">
    <name type="scientific">Granulicella tundricola (strain ATCC BAA-1859 / DSM 23138 / MP5ACTX9)</name>
    <dbReference type="NCBI Taxonomy" id="1198114"/>
    <lineage>
        <taxon>Bacteria</taxon>
        <taxon>Pseudomonadati</taxon>
        <taxon>Acidobacteriota</taxon>
        <taxon>Terriglobia</taxon>
        <taxon>Terriglobales</taxon>
        <taxon>Acidobacteriaceae</taxon>
        <taxon>Granulicella</taxon>
    </lineage>
</organism>
<dbReference type="Proteomes" id="UP000000343">
    <property type="component" value="Chromosome"/>
</dbReference>
<dbReference type="AlphaFoldDB" id="E8X4K1"/>
<dbReference type="Pfam" id="PF00004">
    <property type="entry name" value="AAA"/>
    <property type="match status" value="1"/>
</dbReference>
<dbReference type="FunFam" id="1.10.8.60:FF:000029">
    <property type="entry name" value="Replication-associated recombination protein A"/>
    <property type="match status" value="1"/>
</dbReference>
<evidence type="ECO:0000256" key="5">
    <source>
        <dbReference type="ARBA" id="ARBA00022741"/>
    </source>
</evidence>
<dbReference type="FunFam" id="1.20.272.10:FF:000001">
    <property type="entry name" value="Putative AAA family ATPase"/>
    <property type="match status" value="1"/>
</dbReference>
<dbReference type="Pfam" id="PF12002">
    <property type="entry name" value="MgsA_C"/>
    <property type="match status" value="1"/>
</dbReference>
<dbReference type="KEGG" id="acm:AciX9_2374"/>
<dbReference type="InterPro" id="IPR032423">
    <property type="entry name" value="AAA_assoc_2"/>
</dbReference>
<dbReference type="InterPro" id="IPR021886">
    <property type="entry name" value="MgsA_C"/>
</dbReference>
<evidence type="ECO:0000256" key="6">
    <source>
        <dbReference type="ARBA" id="ARBA00022840"/>
    </source>
</evidence>
<dbReference type="SMART" id="SM00382">
    <property type="entry name" value="AAA"/>
    <property type="match status" value="1"/>
</dbReference>
<dbReference type="PANTHER" id="PTHR13779">
    <property type="entry name" value="WERNER HELICASE-INTERACTING PROTEIN 1 FAMILY MEMBER"/>
    <property type="match status" value="1"/>
</dbReference>
<keyword evidence="4" id="KW-0235">DNA replication</keyword>
<evidence type="ECO:0000259" key="8">
    <source>
        <dbReference type="SMART" id="SM00382"/>
    </source>
</evidence>
<dbReference type="GO" id="GO:0008047">
    <property type="term" value="F:enzyme activator activity"/>
    <property type="evidence" value="ECO:0007669"/>
    <property type="project" value="TreeGrafter"/>
</dbReference>
<dbReference type="Gene3D" id="1.20.272.10">
    <property type="match status" value="1"/>
</dbReference>
<dbReference type="SUPFAM" id="SSF52540">
    <property type="entry name" value="P-loop containing nucleoside triphosphate hydrolases"/>
    <property type="match status" value="1"/>
</dbReference>
<dbReference type="GO" id="GO:0003677">
    <property type="term" value="F:DNA binding"/>
    <property type="evidence" value="ECO:0007669"/>
    <property type="project" value="InterPro"/>
</dbReference>
<dbReference type="SUPFAM" id="SSF48019">
    <property type="entry name" value="post-AAA+ oligomerization domain-like"/>
    <property type="match status" value="1"/>
</dbReference>
<sequence>MSLFDTSPLAPASPGRGTAPLAERMRPRDLDEYAGQQHLLGVGKPLRLAIERDDPASMIFWGPPGVGKTTLAKIIAQKTQASFIEFSAVLSGIKEIKNVMVEAEKASQFGSRTILFVDEIHRFNKAQQDAFLPYVERGTIRLIGATTENPSFEINAALLSRCRVYTLQPLSEDEVIALLRRALADSEYGLGESGVEADEDALASIAAYASGDARTALNALEVAAQLATGRGETTITKPLAAEAMQRRMLLYDKKGEQHYDIISALHKSVRNSDPDAALYWLGRMLEAGEDPMYCARRIVRMAVEDIGLAAPEALNLCLSARDAMHFLGQPEGGLALAQAVVYLALAPKSNAVYVAYGQVQADIQRTVAEPVPIHLRNAPTKLMKELDYGRDYQYAHDVEGRVADMECLPPSLAGKRYYVPTGEGRERQLAQRMEEISRIKAAKRG</sequence>
<evidence type="ECO:0000256" key="7">
    <source>
        <dbReference type="SAM" id="MobiDB-lite"/>
    </source>
</evidence>
<proteinExistence type="inferred from homology"/>
<evidence type="ECO:0000256" key="2">
    <source>
        <dbReference type="ARBA" id="ARBA00008959"/>
    </source>
</evidence>
<evidence type="ECO:0000313" key="9">
    <source>
        <dbReference type="EMBL" id="ADW69411.1"/>
    </source>
</evidence>
<evidence type="ECO:0000313" key="10">
    <source>
        <dbReference type="Proteomes" id="UP000000343"/>
    </source>
</evidence>